<dbReference type="STRING" id="690307.A0A1L9WJV9"/>
<name>A0A1L9WJV9_ASPA1</name>
<evidence type="ECO:0000313" key="5">
    <source>
        <dbReference type="Proteomes" id="UP000184546"/>
    </source>
</evidence>
<feature type="signal peptide" evidence="3">
    <location>
        <begin position="1"/>
        <end position="18"/>
    </location>
</feature>
<organism evidence="4 5">
    <name type="scientific">Aspergillus aculeatus (strain ATCC 16872 / CBS 172.66 / WB 5094)</name>
    <dbReference type="NCBI Taxonomy" id="690307"/>
    <lineage>
        <taxon>Eukaryota</taxon>
        <taxon>Fungi</taxon>
        <taxon>Dikarya</taxon>
        <taxon>Ascomycota</taxon>
        <taxon>Pezizomycotina</taxon>
        <taxon>Eurotiomycetes</taxon>
        <taxon>Eurotiomycetidae</taxon>
        <taxon>Eurotiales</taxon>
        <taxon>Aspergillaceae</taxon>
        <taxon>Aspergillus</taxon>
        <taxon>Aspergillus subgen. Circumdati</taxon>
    </lineage>
</organism>
<dbReference type="PANTHER" id="PTHR33657">
    <property type="entry name" value="DOMAIN PROTEIN, PUTATIVE (AFU_ORTHOLOGUE AFUA_5G00600)-RELATED"/>
    <property type="match status" value="1"/>
</dbReference>
<dbReference type="OMA" id="LPLIAWE"/>
<dbReference type="Proteomes" id="UP000184546">
    <property type="component" value="Unassembled WGS sequence"/>
</dbReference>
<evidence type="ECO:0000256" key="2">
    <source>
        <dbReference type="ARBA" id="ARBA00023026"/>
    </source>
</evidence>
<dbReference type="EMBL" id="KV878985">
    <property type="protein sequence ID" value="OJJ96438.1"/>
    <property type="molecule type" value="Genomic_DNA"/>
</dbReference>
<protein>
    <recommendedName>
        <fullName evidence="6">NPP1 domain protein</fullName>
    </recommendedName>
</protein>
<dbReference type="Pfam" id="PF05630">
    <property type="entry name" value="NPP1"/>
    <property type="match status" value="1"/>
</dbReference>
<evidence type="ECO:0000313" key="4">
    <source>
        <dbReference type="EMBL" id="OJJ96438.1"/>
    </source>
</evidence>
<dbReference type="GeneID" id="30976685"/>
<keyword evidence="2" id="KW-0843">Virulence</keyword>
<sequence length="239" mass="25770">MLPKSIINLLTTLAAAQASPLVKRAVVPHDSITPFPETVPDDAVGNTFKKFEPYLHIAHGCQPYPAVAANGDTSGGLQDTGSATGGCRDQSRGQTYVRGGWYNGRYGVMYAWYMPKDMPTSGVSTGAHRHDWENVVIWVNNPSNASLTLLGGVASGHGKYKKTTSPPRQGDRPKVEYFTSFPTNHELQFTETLGRDLALVAWDSLPQAAKDGLEAADFGKATVPFKDATFMNNLAKAAL</sequence>
<keyword evidence="3" id="KW-0732">Signal</keyword>
<reference evidence="5" key="1">
    <citation type="journal article" date="2017" name="Genome Biol.">
        <title>Comparative genomics reveals high biological diversity and specific adaptations in the industrially and medically important fungal genus Aspergillus.</title>
        <authorList>
            <person name="de Vries R.P."/>
            <person name="Riley R."/>
            <person name="Wiebenga A."/>
            <person name="Aguilar-Osorio G."/>
            <person name="Amillis S."/>
            <person name="Uchima C.A."/>
            <person name="Anderluh G."/>
            <person name="Asadollahi M."/>
            <person name="Askin M."/>
            <person name="Barry K."/>
            <person name="Battaglia E."/>
            <person name="Bayram O."/>
            <person name="Benocci T."/>
            <person name="Braus-Stromeyer S.A."/>
            <person name="Caldana C."/>
            <person name="Canovas D."/>
            <person name="Cerqueira G.C."/>
            <person name="Chen F."/>
            <person name="Chen W."/>
            <person name="Choi C."/>
            <person name="Clum A."/>
            <person name="Dos Santos R.A."/>
            <person name="Damasio A.R."/>
            <person name="Diallinas G."/>
            <person name="Emri T."/>
            <person name="Fekete E."/>
            <person name="Flipphi M."/>
            <person name="Freyberg S."/>
            <person name="Gallo A."/>
            <person name="Gournas C."/>
            <person name="Habgood R."/>
            <person name="Hainaut M."/>
            <person name="Harispe M.L."/>
            <person name="Henrissat B."/>
            <person name="Hilden K.S."/>
            <person name="Hope R."/>
            <person name="Hossain A."/>
            <person name="Karabika E."/>
            <person name="Karaffa L."/>
            <person name="Karanyi Z."/>
            <person name="Krasevec N."/>
            <person name="Kuo A."/>
            <person name="Kusch H."/>
            <person name="LaButti K."/>
            <person name="Lagendijk E.L."/>
            <person name="Lapidus A."/>
            <person name="Levasseur A."/>
            <person name="Lindquist E."/>
            <person name="Lipzen A."/>
            <person name="Logrieco A.F."/>
            <person name="MacCabe A."/>
            <person name="Maekelae M.R."/>
            <person name="Malavazi I."/>
            <person name="Melin P."/>
            <person name="Meyer V."/>
            <person name="Mielnichuk N."/>
            <person name="Miskei M."/>
            <person name="Molnar A.P."/>
            <person name="Mule G."/>
            <person name="Ngan C.Y."/>
            <person name="Orejas M."/>
            <person name="Orosz E."/>
            <person name="Ouedraogo J.P."/>
            <person name="Overkamp K.M."/>
            <person name="Park H.-S."/>
            <person name="Perrone G."/>
            <person name="Piumi F."/>
            <person name="Punt P.J."/>
            <person name="Ram A.F."/>
            <person name="Ramon A."/>
            <person name="Rauscher S."/>
            <person name="Record E."/>
            <person name="Riano-Pachon D.M."/>
            <person name="Robert V."/>
            <person name="Roehrig J."/>
            <person name="Ruller R."/>
            <person name="Salamov A."/>
            <person name="Salih N.S."/>
            <person name="Samson R.A."/>
            <person name="Sandor E."/>
            <person name="Sanguinetti M."/>
            <person name="Schuetze T."/>
            <person name="Sepcic K."/>
            <person name="Shelest E."/>
            <person name="Sherlock G."/>
            <person name="Sophianopoulou V."/>
            <person name="Squina F.M."/>
            <person name="Sun H."/>
            <person name="Susca A."/>
            <person name="Todd R.B."/>
            <person name="Tsang A."/>
            <person name="Unkles S.E."/>
            <person name="van de Wiele N."/>
            <person name="van Rossen-Uffink D."/>
            <person name="Oliveira J.V."/>
            <person name="Vesth T.C."/>
            <person name="Visser J."/>
            <person name="Yu J.-H."/>
            <person name="Zhou M."/>
            <person name="Andersen M.R."/>
            <person name="Archer D.B."/>
            <person name="Baker S.E."/>
            <person name="Benoit I."/>
            <person name="Brakhage A.A."/>
            <person name="Braus G.H."/>
            <person name="Fischer R."/>
            <person name="Frisvad J.C."/>
            <person name="Goldman G.H."/>
            <person name="Houbraken J."/>
            <person name="Oakley B."/>
            <person name="Pocsi I."/>
            <person name="Scazzocchio C."/>
            <person name="Seiboth B."/>
            <person name="vanKuyk P.A."/>
            <person name="Wortman J."/>
            <person name="Dyer P.S."/>
            <person name="Grigoriev I.V."/>
        </authorList>
    </citation>
    <scope>NUCLEOTIDE SEQUENCE [LARGE SCALE GENOMIC DNA]</scope>
    <source>
        <strain evidence="5">ATCC 16872 / CBS 172.66 / WB 5094</strain>
    </source>
</reference>
<gene>
    <name evidence="4" type="ORF">ASPACDRAFT_54365</name>
</gene>
<dbReference type="RefSeq" id="XP_020052778.1">
    <property type="nucleotide sequence ID" value="XM_020202871.1"/>
</dbReference>
<proteinExistence type="inferred from homology"/>
<accession>A0A1L9WJV9</accession>
<keyword evidence="5" id="KW-1185">Reference proteome</keyword>
<dbReference type="PANTHER" id="PTHR33657:SF8">
    <property type="entry name" value="DOMAIN PROTEIN, PUTATIVE (AFU_ORTHOLOGUE AFUA_5G00600)-RELATED"/>
    <property type="match status" value="1"/>
</dbReference>
<evidence type="ECO:0000256" key="1">
    <source>
        <dbReference type="ARBA" id="ARBA00009520"/>
    </source>
</evidence>
<comment type="similarity">
    <text evidence="1">Belongs to the Necrosis inducing protein (NPP1) family.</text>
</comment>
<dbReference type="AlphaFoldDB" id="A0A1L9WJV9"/>
<dbReference type="OrthoDB" id="89086at2759"/>
<dbReference type="PIRSF" id="PIRSF029958">
    <property type="entry name" value="Necrosis-inducing_protein"/>
    <property type="match status" value="1"/>
</dbReference>
<evidence type="ECO:0008006" key="6">
    <source>
        <dbReference type="Google" id="ProtNLM"/>
    </source>
</evidence>
<dbReference type="InterPro" id="IPR008701">
    <property type="entry name" value="NPP1"/>
</dbReference>
<dbReference type="VEuPathDB" id="FungiDB:ASPACDRAFT_54365"/>
<feature type="chain" id="PRO_5013154777" description="NPP1 domain protein" evidence="3">
    <location>
        <begin position="19"/>
        <end position="239"/>
    </location>
</feature>
<evidence type="ECO:0000256" key="3">
    <source>
        <dbReference type="SAM" id="SignalP"/>
    </source>
</evidence>